<gene>
    <name evidence="2" type="ORF">GO495_25955</name>
</gene>
<evidence type="ECO:0000313" key="3">
    <source>
        <dbReference type="Proteomes" id="UP000468388"/>
    </source>
</evidence>
<feature type="transmembrane region" description="Helical" evidence="1">
    <location>
        <begin position="349"/>
        <end position="369"/>
    </location>
</feature>
<dbReference type="AlphaFoldDB" id="A0A6N8JFH8"/>
<feature type="transmembrane region" description="Helical" evidence="1">
    <location>
        <begin position="263"/>
        <end position="284"/>
    </location>
</feature>
<evidence type="ECO:0008006" key="4">
    <source>
        <dbReference type="Google" id="ProtNLM"/>
    </source>
</evidence>
<feature type="transmembrane region" description="Helical" evidence="1">
    <location>
        <begin position="235"/>
        <end position="257"/>
    </location>
</feature>
<keyword evidence="1" id="KW-0472">Membrane</keyword>
<feature type="transmembrane region" description="Helical" evidence="1">
    <location>
        <begin position="155"/>
        <end position="175"/>
    </location>
</feature>
<evidence type="ECO:0000256" key="1">
    <source>
        <dbReference type="SAM" id="Phobius"/>
    </source>
</evidence>
<keyword evidence="1" id="KW-0812">Transmembrane</keyword>
<name>A0A6N8JFH8_9BACT</name>
<keyword evidence="3" id="KW-1185">Reference proteome</keyword>
<dbReference type="EMBL" id="WRXO01000010">
    <property type="protein sequence ID" value="MVT44065.1"/>
    <property type="molecule type" value="Genomic_DNA"/>
</dbReference>
<dbReference type="Proteomes" id="UP000468388">
    <property type="component" value="Unassembled WGS sequence"/>
</dbReference>
<feature type="transmembrane region" description="Helical" evidence="1">
    <location>
        <begin position="317"/>
        <end position="337"/>
    </location>
</feature>
<feature type="transmembrane region" description="Helical" evidence="1">
    <location>
        <begin position="187"/>
        <end position="203"/>
    </location>
</feature>
<accession>A0A6N8JFH8</accession>
<feature type="transmembrane region" description="Helical" evidence="1">
    <location>
        <begin position="52"/>
        <end position="81"/>
    </location>
</feature>
<protein>
    <recommendedName>
        <fullName evidence="4">EpsG family protein</fullName>
    </recommendedName>
</protein>
<sequence>MTWQSLFTWQVTLIKLRKQEKNISRYWYHNMLNKELHIEQNFASRKQIVLTYYYVNILVCSIWILSPIISVFAICLFLAYFNPSKNTYLFYFFLIAVAHGLVNYTKVPASDLEMYNDTFKLYLDQNILQAGRTILLDPFFYYTSYFVTKLSFGNLPVVALFWTIFTYYTFFYALYEYDKVFQSSNRLRLIFIVFFSFFIGLDFQLSAHLMRQSAALSLAMLGIAMYCRGKRIYRLFFVLAFLTHFSTVIFIPIIFLTRLRKHFLAIAVVVCMVLGYIVSTLNILEVVNGLHLNPSNPLFASITDRAQMYQEKDDGGVTVRLMIEMLLYLLIAIYVLIRAGKLFEKKETAIGARRFLAIYMCFSIFVALIRNNLLLSLRYFFYLYHLSAFAIFTFSRVRSYVLFSFVLLLVFTAPVRYFKGLEASAFIYIDNTVKLMSYNVFDFLSN</sequence>
<keyword evidence="1" id="KW-1133">Transmembrane helix</keyword>
<evidence type="ECO:0000313" key="2">
    <source>
        <dbReference type="EMBL" id="MVT44065.1"/>
    </source>
</evidence>
<dbReference type="InterPro" id="IPR049458">
    <property type="entry name" value="EpsG-like"/>
</dbReference>
<organism evidence="2 3">
    <name type="scientific">Chitinophaga oryziterrae</name>
    <dbReference type="NCBI Taxonomy" id="1031224"/>
    <lineage>
        <taxon>Bacteria</taxon>
        <taxon>Pseudomonadati</taxon>
        <taxon>Bacteroidota</taxon>
        <taxon>Chitinophagia</taxon>
        <taxon>Chitinophagales</taxon>
        <taxon>Chitinophagaceae</taxon>
        <taxon>Chitinophaga</taxon>
    </lineage>
</organism>
<feature type="transmembrane region" description="Helical" evidence="1">
    <location>
        <begin position="400"/>
        <end position="418"/>
    </location>
</feature>
<proteinExistence type="predicted"/>
<feature type="transmembrane region" description="Helical" evidence="1">
    <location>
        <begin position="376"/>
        <end position="394"/>
    </location>
</feature>
<feature type="transmembrane region" description="Helical" evidence="1">
    <location>
        <begin position="88"/>
        <end position="105"/>
    </location>
</feature>
<dbReference type="Pfam" id="PF14897">
    <property type="entry name" value="EpsG"/>
    <property type="match status" value="1"/>
</dbReference>
<reference evidence="2 3" key="1">
    <citation type="submission" date="2019-12" db="EMBL/GenBank/DDBJ databases">
        <title>The draft genomic sequence of strain Chitinophaga oryziterrae JCM 16595.</title>
        <authorList>
            <person name="Zhang X."/>
        </authorList>
    </citation>
    <scope>NUCLEOTIDE SEQUENCE [LARGE SCALE GENOMIC DNA]</scope>
    <source>
        <strain evidence="2 3">JCM 16595</strain>
    </source>
</reference>
<comment type="caution">
    <text evidence="2">The sequence shown here is derived from an EMBL/GenBank/DDBJ whole genome shotgun (WGS) entry which is preliminary data.</text>
</comment>